<dbReference type="RefSeq" id="XP_028673390.1">
    <property type="nucleotide sequence ID" value="XM_028817557.2"/>
</dbReference>
<comment type="function">
    <text evidence="7">Involved in chromatin organization.</text>
</comment>
<dbReference type="FunFam" id="1.10.10.60:FF:000148">
    <property type="entry name" value="Dek, isoform B"/>
    <property type="match status" value="1"/>
</dbReference>
<evidence type="ECO:0000313" key="13">
    <source>
        <dbReference type="Proteomes" id="UP000694620"/>
    </source>
</evidence>
<evidence type="ECO:0000313" key="12">
    <source>
        <dbReference type="Ensembl" id="ENSECRP00000031125.1"/>
    </source>
</evidence>
<evidence type="ECO:0000256" key="7">
    <source>
        <dbReference type="ARBA" id="ARBA00056057"/>
    </source>
</evidence>
<keyword evidence="13" id="KW-1185">Reference proteome</keyword>
<dbReference type="GeneTree" id="ENSGT00390000017282"/>
<evidence type="ECO:0000256" key="8">
    <source>
        <dbReference type="ARBA" id="ARBA00064832"/>
    </source>
</evidence>
<name>A0A8C4TLI7_ERPCA</name>
<dbReference type="SUPFAM" id="SSF109715">
    <property type="entry name" value="DEK C-terminal domain"/>
    <property type="match status" value="1"/>
</dbReference>
<feature type="compositionally biased region" description="Acidic residues" evidence="10">
    <location>
        <begin position="229"/>
        <end position="238"/>
    </location>
</feature>
<comment type="subunit">
    <text evidence="8">Found in a mRNA splicing-dependent exon junction complex (EJC) with DEK, RBM8A, RNPS1, SRRM1 and ALYREF/THOC4. Interacts with histones H2A, H2B, H3, H4, acetylated histone H4, non-phosphorylated DAXX and HDAC2. Component of the B-WICH complex, at least composed of SMARCA5/SNF2H, BAZ1B/WSTF, SF3B1, DEK, MYO1C, ERCC6, MYBBP1A and DDX21. Binds DNA.</text>
</comment>
<dbReference type="PANTHER" id="PTHR13468">
    <property type="entry name" value="DEK PROTEIN"/>
    <property type="match status" value="1"/>
</dbReference>
<protein>
    <recommendedName>
        <fullName evidence="9">Protein DEK</fullName>
    </recommendedName>
</protein>
<reference evidence="12" key="3">
    <citation type="submission" date="2025-09" db="UniProtKB">
        <authorList>
            <consortium name="Ensembl"/>
        </authorList>
    </citation>
    <scope>IDENTIFICATION</scope>
</reference>
<feature type="compositionally biased region" description="Acidic residues" evidence="10">
    <location>
        <begin position="29"/>
        <end position="48"/>
    </location>
</feature>
<dbReference type="Gene3D" id="1.10.10.60">
    <property type="entry name" value="Homeodomain-like"/>
    <property type="match status" value="1"/>
</dbReference>
<keyword evidence="6" id="KW-0539">Nucleus</keyword>
<evidence type="ECO:0000256" key="10">
    <source>
        <dbReference type="SAM" id="MobiDB-lite"/>
    </source>
</evidence>
<evidence type="ECO:0000259" key="11">
    <source>
        <dbReference type="PROSITE" id="PS51998"/>
    </source>
</evidence>
<proteinExistence type="predicted"/>
<sequence>MSSVEDEQLSTETENTKSKLNPMGKNNETDEDIEEDEEEEEEEDDDDKKEESLIIEGKREKKKVERLAFQMTMPVREPLSVEEGKGQKLGEIEWIYILISKTKTDDLRPLHKLLFNRPGTAANVKRNIRLFSGFPFEEGSDQYKKKHEVLKKYKNAILRTICGVLGLEKSGKHEEIVVRILNFLMEPKDLKKSLPKSMKRHQKGEKRKSTSAGSAKKSKSKGKRSAEILIDESSSEDEDKSKKRSSGESEEEEVKEPPKKKVKKEKVQPKGKKQNTKPSNVKKADSSTTKKGQSNNKQESESDSSDDEPLIKMLKIPPSDDDLRTTVKILLEDVNLEEVTMKQVCKKVYEKYPDHNLTNRKEFIKKTVKELIS</sequence>
<keyword evidence="2" id="KW-0597">Phosphoprotein</keyword>
<feature type="compositionally biased region" description="Polar residues" evidence="10">
    <location>
        <begin position="286"/>
        <end position="297"/>
    </location>
</feature>
<dbReference type="RefSeq" id="XP_028673389.1">
    <property type="nucleotide sequence ID" value="XM_028817556.2"/>
</dbReference>
<dbReference type="InterPro" id="IPR044198">
    <property type="entry name" value="DEK"/>
</dbReference>
<organism evidence="12 13">
    <name type="scientific">Erpetoichthys calabaricus</name>
    <name type="common">Rope fish</name>
    <name type="synonym">Calamoichthys calabaricus</name>
    <dbReference type="NCBI Taxonomy" id="27687"/>
    <lineage>
        <taxon>Eukaryota</taxon>
        <taxon>Metazoa</taxon>
        <taxon>Chordata</taxon>
        <taxon>Craniata</taxon>
        <taxon>Vertebrata</taxon>
        <taxon>Euteleostomi</taxon>
        <taxon>Actinopterygii</taxon>
        <taxon>Polypteriformes</taxon>
        <taxon>Polypteridae</taxon>
        <taxon>Erpetoichthys</taxon>
    </lineage>
</organism>
<keyword evidence="3" id="KW-0013">ADP-ribosylation</keyword>
<feature type="domain" description="DEK-C" evidence="11">
    <location>
        <begin position="317"/>
        <end position="373"/>
    </location>
</feature>
<accession>A0A8C4TLI7</accession>
<keyword evidence="4" id="KW-0156">Chromatin regulator</keyword>
<feature type="compositionally biased region" description="Basic residues" evidence="10">
    <location>
        <begin position="193"/>
        <end position="206"/>
    </location>
</feature>
<dbReference type="PANTHER" id="PTHR13468:SF1">
    <property type="entry name" value="PROTEIN DEK"/>
    <property type="match status" value="1"/>
</dbReference>
<reference evidence="12" key="2">
    <citation type="submission" date="2025-08" db="UniProtKB">
        <authorList>
            <consortium name="Ensembl"/>
        </authorList>
    </citation>
    <scope>IDENTIFICATION</scope>
</reference>
<dbReference type="OrthoDB" id="370884at2759"/>
<evidence type="ECO:0000256" key="1">
    <source>
        <dbReference type="ARBA" id="ARBA00004123"/>
    </source>
</evidence>
<dbReference type="GO" id="GO:0006325">
    <property type="term" value="P:chromatin organization"/>
    <property type="evidence" value="ECO:0007669"/>
    <property type="project" value="UniProtKB-KW"/>
</dbReference>
<keyword evidence="5" id="KW-0238">DNA-binding</keyword>
<feature type="region of interest" description="Disordered" evidence="10">
    <location>
        <begin position="192"/>
        <end position="320"/>
    </location>
</feature>
<dbReference type="InterPro" id="IPR014876">
    <property type="entry name" value="DEK_C"/>
</dbReference>
<reference evidence="12" key="1">
    <citation type="submission" date="2021-06" db="EMBL/GenBank/DDBJ databases">
        <authorList>
            <consortium name="Wellcome Sanger Institute Data Sharing"/>
        </authorList>
    </citation>
    <scope>NUCLEOTIDE SEQUENCE [LARGE SCALE GENOMIC DNA]</scope>
</reference>
<gene>
    <name evidence="12" type="primary">DEK</name>
</gene>
<dbReference type="Pfam" id="PF08766">
    <property type="entry name" value="DEK_C"/>
    <property type="match status" value="1"/>
</dbReference>
<comment type="subcellular location">
    <subcellularLocation>
        <location evidence="1">Nucleus</location>
    </subcellularLocation>
</comment>
<dbReference type="GO" id="GO:0042393">
    <property type="term" value="F:histone binding"/>
    <property type="evidence" value="ECO:0007669"/>
    <property type="project" value="TreeGrafter"/>
</dbReference>
<dbReference type="GO" id="GO:0003677">
    <property type="term" value="F:DNA binding"/>
    <property type="evidence" value="ECO:0007669"/>
    <property type="project" value="UniProtKB-KW"/>
</dbReference>
<dbReference type="GO" id="GO:0005634">
    <property type="term" value="C:nucleus"/>
    <property type="evidence" value="ECO:0007669"/>
    <property type="project" value="UniProtKB-SubCell"/>
</dbReference>
<evidence type="ECO:0000256" key="6">
    <source>
        <dbReference type="ARBA" id="ARBA00023242"/>
    </source>
</evidence>
<feature type="compositionally biased region" description="Basic residues" evidence="10">
    <location>
        <begin position="258"/>
        <end position="275"/>
    </location>
</feature>
<feature type="region of interest" description="Disordered" evidence="10">
    <location>
        <begin position="1"/>
        <end position="55"/>
    </location>
</feature>
<evidence type="ECO:0000256" key="2">
    <source>
        <dbReference type="ARBA" id="ARBA00022553"/>
    </source>
</evidence>
<evidence type="ECO:0000256" key="9">
    <source>
        <dbReference type="ARBA" id="ARBA00074520"/>
    </source>
</evidence>
<dbReference type="Ensembl" id="ENSECRT00000031784.1">
    <property type="protein sequence ID" value="ENSECRP00000031125.1"/>
    <property type="gene ID" value="ENSECRG00000021094.1"/>
</dbReference>
<evidence type="ECO:0000256" key="4">
    <source>
        <dbReference type="ARBA" id="ARBA00022853"/>
    </source>
</evidence>
<evidence type="ECO:0000256" key="3">
    <source>
        <dbReference type="ARBA" id="ARBA00022765"/>
    </source>
</evidence>
<evidence type="ECO:0000256" key="5">
    <source>
        <dbReference type="ARBA" id="ARBA00023125"/>
    </source>
</evidence>
<dbReference type="GO" id="GO:2000779">
    <property type="term" value="P:regulation of double-strand break repair"/>
    <property type="evidence" value="ECO:0007669"/>
    <property type="project" value="TreeGrafter"/>
</dbReference>
<dbReference type="GeneID" id="114663665"/>
<dbReference type="PROSITE" id="PS51998">
    <property type="entry name" value="DEK_C"/>
    <property type="match status" value="1"/>
</dbReference>
<dbReference type="Proteomes" id="UP000694620">
    <property type="component" value="Chromosome 13"/>
</dbReference>
<dbReference type="AlphaFoldDB" id="A0A8C4TLI7"/>
<dbReference type="RefSeq" id="XP_028673391.1">
    <property type="nucleotide sequence ID" value="XM_028817558.2"/>
</dbReference>